<feature type="domain" description="Peptidase A1" evidence="4">
    <location>
        <begin position="1"/>
        <end position="343"/>
    </location>
</feature>
<keyword evidence="6" id="KW-1185">Reference proteome</keyword>
<evidence type="ECO:0000313" key="6">
    <source>
        <dbReference type="Proteomes" id="UP000284702"/>
    </source>
</evidence>
<dbReference type="VEuPathDB" id="FungiDB:H257_09732"/>
<keyword evidence="3" id="KW-0064">Aspartyl protease</keyword>
<dbReference type="AlphaFoldDB" id="A0A3R7WX94"/>
<dbReference type="PROSITE" id="PS51767">
    <property type="entry name" value="PEPTIDASE_A1"/>
    <property type="match status" value="1"/>
</dbReference>
<dbReference type="InterPro" id="IPR001461">
    <property type="entry name" value="Aspartic_peptidase_A1"/>
</dbReference>
<dbReference type="Proteomes" id="UP000284702">
    <property type="component" value="Unassembled WGS sequence"/>
</dbReference>
<dbReference type="GO" id="GO:0006508">
    <property type="term" value="P:proteolysis"/>
    <property type="evidence" value="ECO:0007669"/>
    <property type="project" value="UniProtKB-KW"/>
</dbReference>
<dbReference type="InterPro" id="IPR034164">
    <property type="entry name" value="Pepsin-like_dom"/>
</dbReference>
<dbReference type="InterPro" id="IPR021109">
    <property type="entry name" value="Peptidase_aspartic_dom_sf"/>
</dbReference>
<comment type="caution">
    <text evidence="5">The sequence shown here is derived from an EMBL/GenBank/DDBJ whole genome shotgun (WGS) entry which is preliminary data.</text>
</comment>
<dbReference type="PANTHER" id="PTHR47966:SF51">
    <property type="entry name" value="BETA-SITE APP-CLEAVING ENZYME, ISOFORM A-RELATED"/>
    <property type="match status" value="1"/>
</dbReference>
<dbReference type="CDD" id="cd05471">
    <property type="entry name" value="pepsin_like"/>
    <property type="match status" value="1"/>
</dbReference>
<keyword evidence="3" id="KW-0378">Hydrolase</keyword>
<evidence type="ECO:0000259" key="4">
    <source>
        <dbReference type="PROSITE" id="PS51767"/>
    </source>
</evidence>
<organism evidence="5 6">
    <name type="scientific">Aphanomyces astaci</name>
    <name type="common">Crayfish plague agent</name>
    <dbReference type="NCBI Taxonomy" id="112090"/>
    <lineage>
        <taxon>Eukaryota</taxon>
        <taxon>Sar</taxon>
        <taxon>Stramenopiles</taxon>
        <taxon>Oomycota</taxon>
        <taxon>Saprolegniomycetes</taxon>
        <taxon>Saprolegniales</taxon>
        <taxon>Verrucalvaceae</taxon>
        <taxon>Aphanomyces</taxon>
    </lineage>
</organism>
<name>A0A3R7WX94_APHAT</name>
<dbReference type="PANTHER" id="PTHR47966">
    <property type="entry name" value="BETA-SITE APP-CLEAVING ENZYME, ISOFORM A-RELATED"/>
    <property type="match status" value="1"/>
</dbReference>
<comment type="similarity">
    <text evidence="1">Belongs to the peptidase A1 family.</text>
</comment>
<dbReference type="Gene3D" id="2.40.70.10">
    <property type="entry name" value="Acid Proteases"/>
    <property type="match status" value="2"/>
</dbReference>
<protein>
    <recommendedName>
        <fullName evidence="4">Peptidase A1 domain-containing protein</fullName>
    </recommendedName>
</protein>
<dbReference type="GO" id="GO:0004190">
    <property type="term" value="F:aspartic-type endopeptidase activity"/>
    <property type="evidence" value="ECO:0007669"/>
    <property type="project" value="UniProtKB-KW"/>
</dbReference>
<dbReference type="EMBL" id="MZMZ02003838">
    <property type="protein sequence ID" value="RQM20552.1"/>
    <property type="molecule type" value="Genomic_DNA"/>
</dbReference>
<sequence length="372" mass="40227">MPSIIVLRDSRFTTDGQSFTVSYGSGSVSGAVFDDVITMGTEDVDGVSGGGGIAVRCRLGQIESEDIKIQQFESEGIVGLGFAALASITTSPFVHDALGLGVFSLYISPLPNDNAPPSQLILGGTTQPRDRSIHELNDHSFDAKYDKVGVDPNLAGPNASWHYFPLLDPQHYGETIDPFLWGNSTIAVDVEGFWAIEMTGMEVAATRINTDLAPHVAVIDSGTSLMLLPVAVFLDLMEHLCRHLDPQAPCDTPLIHGIQCTDCTHAFFPPLSLRFTAHGPLVTLQATDYVRVDPFPNSSQPLHVMTTSTCSRSRSIKTFAEKALDMFMKAPQVSVRGARIPSDMSARASTSKSWAHLSEFPVIRRSSAHKVI</sequence>
<dbReference type="Pfam" id="PF00026">
    <property type="entry name" value="Asp"/>
    <property type="match status" value="2"/>
</dbReference>
<evidence type="ECO:0000256" key="3">
    <source>
        <dbReference type="ARBA" id="ARBA00022750"/>
    </source>
</evidence>
<dbReference type="SUPFAM" id="SSF50630">
    <property type="entry name" value="Acid proteases"/>
    <property type="match status" value="1"/>
</dbReference>
<gene>
    <name evidence="5" type="ORF">B5M09_011141</name>
</gene>
<proteinExistence type="inferred from homology"/>
<accession>A0A3R7WX94</accession>
<evidence type="ECO:0000256" key="2">
    <source>
        <dbReference type="ARBA" id="ARBA00022670"/>
    </source>
</evidence>
<dbReference type="InterPro" id="IPR033121">
    <property type="entry name" value="PEPTIDASE_A1"/>
</dbReference>
<evidence type="ECO:0000313" key="5">
    <source>
        <dbReference type="EMBL" id="RQM20552.1"/>
    </source>
</evidence>
<evidence type="ECO:0000256" key="1">
    <source>
        <dbReference type="ARBA" id="ARBA00007447"/>
    </source>
</evidence>
<keyword evidence="2" id="KW-0645">Protease</keyword>
<reference evidence="5" key="1">
    <citation type="submission" date="2018-07" db="EMBL/GenBank/DDBJ databases">
        <title>Annotation of Aphanomyces astaci genome assembly.</title>
        <authorList>
            <person name="Studholme D.J."/>
        </authorList>
    </citation>
    <scope>NUCLEOTIDE SEQUENCE [LARGE SCALE GENOMIC DNA]</scope>
    <source>
        <strain evidence="5">Pc</strain>
    </source>
</reference>